<accession>A0AAW0QC04</accession>
<evidence type="ECO:0000313" key="2">
    <source>
        <dbReference type="Proteomes" id="UP001392437"/>
    </source>
</evidence>
<comment type="caution">
    <text evidence="1">The sequence shown here is derived from an EMBL/GenBank/DDBJ whole genome shotgun (WGS) entry which is preliminary data.</text>
</comment>
<protein>
    <submittedName>
        <fullName evidence="1">Uncharacterized protein</fullName>
    </submittedName>
</protein>
<keyword evidence="2" id="KW-1185">Reference proteome</keyword>
<dbReference type="Proteomes" id="UP001392437">
    <property type="component" value="Unassembled WGS sequence"/>
</dbReference>
<reference evidence="1 2" key="1">
    <citation type="submission" date="2023-01" db="EMBL/GenBank/DDBJ databases">
        <title>Analysis of 21 Apiospora genomes using comparative genomics revels a genus with tremendous synthesis potential of carbohydrate active enzymes and secondary metabolites.</title>
        <authorList>
            <person name="Sorensen T."/>
        </authorList>
    </citation>
    <scope>NUCLEOTIDE SEQUENCE [LARGE SCALE GENOMIC DNA]</scope>
    <source>
        <strain evidence="1 2">CBS 117206</strain>
    </source>
</reference>
<evidence type="ECO:0000313" key="1">
    <source>
        <dbReference type="EMBL" id="KAK8100172.1"/>
    </source>
</evidence>
<name>A0AAW0QC04_9PEZI</name>
<organism evidence="1 2">
    <name type="scientific">Apiospora kogelbergensis</name>
    <dbReference type="NCBI Taxonomy" id="1337665"/>
    <lineage>
        <taxon>Eukaryota</taxon>
        <taxon>Fungi</taxon>
        <taxon>Dikarya</taxon>
        <taxon>Ascomycota</taxon>
        <taxon>Pezizomycotina</taxon>
        <taxon>Sordariomycetes</taxon>
        <taxon>Xylariomycetidae</taxon>
        <taxon>Amphisphaeriales</taxon>
        <taxon>Apiosporaceae</taxon>
        <taxon>Apiospora</taxon>
    </lineage>
</organism>
<dbReference type="AlphaFoldDB" id="A0AAW0QC04"/>
<dbReference type="EMBL" id="JAQQWP010000009">
    <property type="protein sequence ID" value="KAK8100172.1"/>
    <property type="molecule type" value="Genomic_DNA"/>
</dbReference>
<sequence length="125" mass="14005">MPTGIFVLYATPNQESKHSLLSFWTKTRAAVVSLRTLPYTPPVSRQIARPDPPHLLALYYEPKQRNGLHANVHARHDYAGPHAAVNDDDIVGGDAWEQFDDKSHLHFTNHISQTIYHDSHGATGT</sequence>
<proteinExistence type="predicted"/>
<gene>
    <name evidence="1" type="ORF">PG999_010546</name>
</gene>